<comment type="similarity">
    <text evidence="3">Belongs to the UbiH/COQ6 family.</text>
</comment>
<reference evidence="11" key="1">
    <citation type="submission" date="2016-10" db="EMBL/GenBank/DDBJ databases">
        <authorList>
            <person name="Varghese N."/>
            <person name="Submissions S."/>
        </authorList>
    </citation>
    <scope>NUCLEOTIDE SEQUENCE [LARGE SCALE GENOMIC DNA]</scope>
    <source>
        <strain evidence="11">CGMCC 1.11022</strain>
    </source>
</reference>
<sequence>MSVGSVPPLHEDSRRDGGTLMGSDDNFDIVVVGAGPVGLSFAASLAQSELKVAVVEQNTFDSLANPAFDGREIALTNASIRTLRELGAWDVIPASDKSAIQGARVLNGSSAFALRFDPPSNSGEPLGVLVPNCRIREALFKIVRLQDRARLLCGHSVVDATNSQEGAVVTLSNGARLTARLVVAADSRLSATRDLLGIGADINRLGHSMLICRVRHERAHHQIAIEWFDHHQTIAILPLAEGVSSLLLTLRSNEAYRLLAFDDDLFLSELTKLCRGRLGKMTLASKRHTYPLVTTWAHKFRAPSAALIGDAAIGMHPVTAHGFNIGLSSQKQLARGIMTACRDGRNVGDPDMLHIYERRLRLSAAPLYHATNILVGLYSRDHLAARLARHLGLRFAQHVPLVRHGISAELQR</sequence>
<evidence type="ECO:0000256" key="1">
    <source>
        <dbReference type="ARBA" id="ARBA00001974"/>
    </source>
</evidence>
<dbReference type="Gene3D" id="3.50.50.60">
    <property type="entry name" value="FAD/NAD(P)-binding domain"/>
    <property type="match status" value="2"/>
</dbReference>
<dbReference type="NCBIfam" id="NF006593">
    <property type="entry name" value="PRK09126.1"/>
    <property type="match status" value="1"/>
</dbReference>
<dbReference type="AlphaFoldDB" id="A0A1G8YQI1"/>
<dbReference type="PANTHER" id="PTHR43876:SF25">
    <property type="entry name" value="MONOOXYGENASE NMA2164"/>
    <property type="match status" value="1"/>
</dbReference>
<evidence type="ECO:0000256" key="3">
    <source>
        <dbReference type="ARBA" id="ARBA00005349"/>
    </source>
</evidence>
<protein>
    <submittedName>
        <fullName evidence="10">Ubiquinone biosynthesis hydroxylase, UbiH/UbiF/VisC/COQ6 family</fullName>
    </submittedName>
</protein>
<dbReference type="GO" id="GO:0004497">
    <property type="term" value="F:monooxygenase activity"/>
    <property type="evidence" value="ECO:0007669"/>
    <property type="project" value="UniProtKB-KW"/>
</dbReference>
<evidence type="ECO:0000313" key="11">
    <source>
        <dbReference type="Proteomes" id="UP000198894"/>
    </source>
</evidence>
<dbReference type="NCBIfam" id="TIGR01988">
    <property type="entry name" value="Ubi-OHases"/>
    <property type="match status" value="1"/>
</dbReference>
<dbReference type="InterPro" id="IPR036188">
    <property type="entry name" value="FAD/NAD-bd_sf"/>
</dbReference>
<name>A0A1G8YQI1_9HYPH</name>
<keyword evidence="7" id="KW-0503">Monooxygenase</keyword>
<dbReference type="InterPro" id="IPR010971">
    <property type="entry name" value="UbiH/COQ6"/>
</dbReference>
<comment type="cofactor">
    <cofactor evidence="1">
        <name>FAD</name>
        <dbReference type="ChEBI" id="CHEBI:57692"/>
    </cofactor>
</comment>
<keyword evidence="6" id="KW-0560">Oxidoreductase</keyword>
<dbReference type="GO" id="GO:0006744">
    <property type="term" value="P:ubiquinone biosynthetic process"/>
    <property type="evidence" value="ECO:0007669"/>
    <property type="project" value="UniProtKB-UniPathway"/>
</dbReference>
<dbReference type="InterPro" id="IPR051205">
    <property type="entry name" value="UbiH/COQ6_monooxygenase"/>
</dbReference>
<dbReference type="PANTHER" id="PTHR43876">
    <property type="entry name" value="UBIQUINONE BIOSYNTHESIS MONOOXYGENASE COQ6, MITOCHONDRIAL"/>
    <property type="match status" value="1"/>
</dbReference>
<dbReference type="Pfam" id="PF01494">
    <property type="entry name" value="FAD_binding_3"/>
    <property type="match status" value="1"/>
</dbReference>
<dbReference type="GO" id="GO:0016705">
    <property type="term" value="F:oxidoreductase activity, acting on paired donors, with incorporation or reduction of molecular oxygen"/>
    <property type="evidence" value="ECO:0007669"/>
    <property type="project" value="InterPro"/>
</dbReference>
<dbReference type="PRINTS" id="PR00420">
    <property type="entry name" value="RNGMNOXGNASE"/>
</dbReference>
<proteinExistence type="inferred from homology"/>
<dbReference type="InterPro" id="IPR002938">
    <property type="entry name" value="FAD-bd"/>
</dbReference>
<evidence type="ECO:0000259" key="9">
    <source>
        <dbReference type="Pfam" id="PF01494"/>
    </source>
</evidence>
<comment type="pathway">
    <text evidence="2">Cofactor biosynthesis; ubiquinone biosynthesis.</text>
</comment>
<accession>A0A1G8YQI1</accession>
<dbReference type="EMBL" id="FNEE01000011">
    <property type="protein sequence ID" value="SDK04684.1"/>
    <property type="molecule type" value="Genomic_DNA"/>
</dbReference>
<evidence type="ECO:0000256" key="7">
    <source>
        <dbReference type="ARBA" id="ARBA00023033"/>
    </source>
</evidence>
<keyword evidence="11" id="KW-1185">Reference proteome</keyword>
<keyword evidence="5" id="KW-0274">FAD</keyword>
<feature type="region of interest" description="Disordered" evidence="8">
    <location>
        <begin position="1"/>
        <end position="20"/>
    </location>
</feature>
<dbReference type="UniPathway" id="UPA00232"/>
<evidence type="ECO:0000256" key="8">
    <source>
        <dbReference type="SAM" id="MobiDB-lite"/>
    </source>
</evidence>
<feature type="domain" description="FAD-binding" evidence="9">
    <location>
        <begin position="28"/>
        <end position="359"/>
    </location>
</feature>
<dbReference type="GO" id="GO:0071949">
    <property type="term" value="F:FAD binding"/>
    <property type="evidence" value="ECO:0007669"/>
    <property type="project" value="InterPro"/>
</dbReference>
<organism evidence="10 11">
    <name type="scientific">Mesorhizobium muleiense</name>
    <dbReference type="NCBI Taxonomy" id="1004279"/>
    <lineage>
        <taxon>Bacteria</taxon>
        <taxon>Pseudomonadati</taxon>
        <taxon>Pseudomonadota</taxon>
        <taxon>Alphaproteobacteria</taxon>
        <taxon>Hyphomicrobiales</taxon>
        <taxon>Phyllobacteriaceae</taxon>
        <taxon>Mesorhizobium</taxon>
    </lineage>
</organism>
<evidence type="ECO:0000256" key="5">
    <source>
        <dbReference type="ARBA" id="ARBA00022827"/>
    </source>
</evidence>
<dbReference type="Proteomes" id="UP000198894">
    <property type="component" value="Unassembled WGS sequence"/>
</dbReference>
<keyword evidence="4" id="KW-0285">Flavoprotein</keyword>
<evidence type="ECO:0000256" key="4">
    <source>
        <dbReference type="ARBA" id="ARBA00022630"/>
    </source>
</evidence>
<keyword evidence="10" id="KW-0830">Ubiquinone</keyword>
<dbReference type="SUPFAM" id="SSF51905">
    <property type="entry name" value="FAD/NAD(P)-binding domain"/>
    <property type="match status" value="1"/>
</dbReference>
<gene>
    <name evidence="10" type="ORF">SAMN05428953_11142</name>
</gene>
<evidence type="ECO:0000256" key="6">
    <source>
        <dbReference type="ARBA" id="ARBA00023002"/>
    </source>
</evidence>
<evidence type="ECO:0000256" key="2">
    <source>
        <dbReference type="ARBA" id="ARBA00004749"/>
    </source>
</evidence>
<evidence type="ECO:0000313" key="10">
    <source>
        <dbReference type="EMBL" id="SDK04684.1"/>
    </source>
</evidence>